<reference evidence="1 2" key="1">
    <citation type="submission" date="2023-06" db="EMBL/GenBank/DDBJ databases">
        <title>Roseiconus lacunae JC819 isolated from Gulf of Mannar region, Tamil Nadu.</title>
        <authorList>
            <person name="Pk S."/>
            <person name="Ch S."/>
            <person name="Ch V.R."/>
        </authorList>
    </citation>
    <scope>NUCLEOTIDE SEQUENCE [LARGE SCALE GENOMIC DNA]</scope>
    <source>
        <strain evidence="1 2">JC819</strain>
    </source>
</reference>
<evidence type="ECO:0000313" key="1">
    <source>
        <dbReference type="EMBL" id="MDM4015836.1"/>
    </source>
</evidence>
<dbReference type="Proteomes" id="UP001239462">
    <property type="component" value="Unassembled WGS sequence"/>
</dbReference>
<comment type="caution">
    <text evidence="1">The sequence shown here is derived from an EMBL/GenBank/DDBJ whole genome shotgun (WGS) entry which is preliminary data.</text>
</comment>
<proteinExistence type="predicted"/>
<evidence type="ECO:0000313" key="2">
    <source>
        <dbReference type="Proteomes" id="UP001239462"/>
    </source>
</evidence>
<sequence length="76" mass="8637">MTTTQTTTPTSFDIRSSSLVAELRRDQCQCGNAKKAGRPFCLPCFRTLPASVQNGLYRRIGRGYERARQRAQDYFS</sequence>
<organism evidence="1 2">
    <name type="scientific">Roseiconus lacunae</name>
    <dbReference type="NCBI Taxonomy" id="2605694"/>
    <lineage>
        <taxon>Bacteria</taxon>
        <taxon>Pseudomonadati</taxon>
        <taxon>Planctomycetota</taxon>
        <taxon>Planctomycetia</taxon>
        <taxon>Pirellulales</taxon>
        <taxon>Pirellulaceae</taxon>
        <taxon>Roseiconus</taxon>
    </lineage>
</organism>
<accession>A0ABT7PHW1</accession>
<name>A0ABT7PHW1_9BACT</name>
<protein>
    <submittedName>
        <fullName evidence="1">Uncharacterized protein</fullName>
    </submittedName>
</protein>
<keyword evidence="2" id="KW-1185">Reference proteome</keyword>
<gene>
    <name evidence="1" type="ORF">QTN89_10375</name>
</gene>
<dbReference type="EMBL" id="JASZZN010000006">
    <property type="protein sequence ID" value="MDM4015836.1"/>
    <property type="molecule type" value="Genomic_DNA"/>
</dbReference>
<dbReference type="RefSeq" id="WP_289163361.1">
    <property type="nucleotide sequence ID" value="NZ_JASZZN010000006.1"/>
</dbReference>